<dbReference type="PANTHER" id="PTHR43031">
    <property type="entry name" value="FAD-DEPENDENT OXIDOREDUCTASE"/>
    <property type="match status" value="1"/>
</dbReference>
<evidence type="ECO:0000259" key="1">
    <source>
        <dbReference type="PROSITE" id="PS50206"/>
    </source>
</evidence>
<evidence type="ECO:0000313" key="3">
    <source>
        <dbReference type="Proteomes" id="UP000095347"/>
    </source>
</evidence>
<dbReference type="AlphaFoldDB" id="A0A1E5QAQ3"/>
<dbReference type="InterPro" id="IPR036873">
    <property type="entry name" value="Rhodanese-like_dom_sf"/>
</dbReference>
<organism evidence="2 3">
    <name type="scientific">Magnetovibrio blakemorei</name>
    <dbReference type="NCBI Taxonomy" id="28181"/>
    <lineage>
        <taxon>Bacteria</taxon>
        <taxon>Pseudomonadati</taxon>
        <taxon>Pseudomonadota</taxon>
        <taxon>Alphaproteobacteria</taxon>
        <taxon>Rhodospirillales</taxon>
        <taxon>Magnetovibrionaceae</taxon>
        <taxon>Magnetovibrio</taxon>
    </lineage>
</organism>
<dbReference type="Gene3D" id="3.40.250.10">
    <property type="entry name" value="Rhodanese-like domain"/>
    <property type="match status" value="1"/>
</dbReference>
<dbReference type="Pfam" id="PF00581">
    <property type="entry name" value="Rhodanese"/>
    <property type="match status" value="1"/>
</dbReference>
<keyword evidence="3" id="KW-1185">Reference proteome</keyword>
<dbReference type="EMBL" id="MCGG01000010">
    <property type="protein sequence ID" value="OEJ68935.1"/>
    <property type="molecule type" value="Genomic_DNA"/>
</dbReference>
<dbReference type="PROSITE" id="PS50206">
    <property type="entry name" value="RHODANESE_3"/>
    <property type="match status" value="1"/>
</dbReference>
<proteinExistence type="predicted"/>
<dbReference type="PANTHER" id="PTHR43031:SF1">
    <property type="entry name" value="PYRIDINE NUCLEOTIDE-DISULPHIDE OXIDOREDUCTASE"/>
    <property type="match status" value="1"/>
</dbReference>
<gene>
    <name evidence="2" type="ORF">BEN30_05145</name>
</gene>
<name>A0A1E5QAQ3_9PROT</name>
<dbReference type="SMART" id="SM00450">
    <property type="entry name" value="RHOD"/>
    <property type="match status" value="1"/>
</dbReference>
<dbReference type="InterPro" id="IPR050229">
    <property type="entry name" value="GlpE_sulfurtransferase"/>
</dbReference>
<comment type="caution">
    <text evidence="2">The sequence shown here is derived from an EMBL/GenBank/DDBJ whole genome shotgun (WGS) entry which is preliminary data.</text>
</comment>
<dbReference type="SUPFAM" id="SSF52821">
    <property type="entry name" value="Rhodanese/Cell cycle control phosphatase"/>
    <property type="match status" value="1"/>
</dbReference>
<dbReference type="STRING" id="28181.BEN30_05145"/>
<feature type="domain" description="Rhodanese" evidence="1">
    <location>
        <begin position="18"/>
        <end position="114"/>
    </location>
</feature>
<protein>
    <recommendedName>
        <fullName evidence="1">Rhodanese domain-containing protein</fullName>
    </recommendedName>
</protein>
<dbReference type="InterPro" id="IPR001763">
    <property type="entry name" value="Rhodanese-like_dom"/>
</dbReference>
<accession>A0A1E5QAQ3</accession>
<reference evidence="3" key="1">
    <citation type="submission" date="2016-07" db="EMBL/GenBank/DDBJ databases">
        <authorList>
            <person name="Florea S."/>
            <person name="Webb J.S."/>
            <person name="Jaromczyk J."/>
            <person name="Schardl C.L."/>
        </authorList>
    </citation>
    <scope>NUCLEOTIDE SEQUENCE [LARGE SCALE GENOMIC DNA]</scope>
    <source>
        <strain evidence="3">MV-1</strain>
    </source>
</reference>
<dbReference type="Proteomes" id="UP000095347">
    <property type="component" value="Unassembled WGS sequence"/>
</dbReference>
<sequence>MLGIPFVNVHDVKQRMDAGEALLVIDVRTAGEFTGNLGHIEGALNLDASALSSKLADLADKLEPFKDEPIVITCRTDNRSPGAARVLFQHGFKNLVIMGGGMSGWNRAGYPVAYKR</sequence>
<evidence type="ECO:0000313" key="2">
    <source>
        <dbReference type="EMBL" id="OEJ68935.1"/>
    </source>
</evidence>
<dbReference type="CDD" id="cd00158">
    <property type="entry name" value="RHOD"/>
    <property type="match status" value="1"/>
</dbReference>